<dbReference type="CDD" id="cd16936">
    <property type="entry name" value="HATPase_RsbW-like"/>
    <property type="match status" value="1"/>
</dbReference>
<protein>
    <submittedName>
        <fullName evidence="3">Serine/threonine-protein kinase RsbW</fullName>
    </submittedName>
</protein>
<dbReference type="InterPro" id="IPR050267">
    <property type="entry name" value="Anti-sigma-factor_SerPK"/>
</dbReference>
<evidence type="ECO:0000313" key="4">
    <source>
        <dbReference type="Proteomes" id="UP000243525"/>
    </source>
</evidence>
<dbReference type="Pfam" id="PF13581">
    <property type="entry name" value="HATPase_c_2"/>
    <property type="match status" value="1"/>
</dbReference>
<dbReference type="Gene3D" id="3.30.565.10">
    <property type="entry name" value="Histidine kinase-like ATPase, C-terminal domain"/>
    <property type="match status" value="1"/>
</dbReference>
<name>A0A2T5C2L2_9BACT</name>
<dbReference type="InterPro" id="IPR036890">
    <property type="entry name" value="HATPase_C_sf"/>
</dbReference>
<dbReference type="PANTHER" id="PTHR35526:SF3">
    <property type="entry name" value="ANTI-SIGMA-F FACTOR RSBW"/>
    <property type="match status" value="1"/>
</dbReference>
<comment type="caution">
    <text evidence="3">The sequence shown here is derived from an EMBL/GenBank/DDBJ whole genome shotgun (WGS) entry which is preliminary data.</text>
</comment>
<sequence>MRKSLRIPSDFRYLNEVQNFVSEIVSTSEFGDAKGNFVKLGVCESVSNAIGHGNKFDHRKFVTVFAEFTDDALLFEVQDEGAGFDYTNIPDPTAADNLHKEGGRGLFIIQRVVDEVKFKNNGSIIQLKFKFKSAHTVLS</sequence>
<dbReference type="SUPFAM" id="SSF55874">
    <property type="entry name" value="ATPase domain of HSP90 chaperone/DNA topoisomerase II/histidine kinase"/>
    <property type="match status" value="1"/>
</dbReference>
<keyword evidence="3" id="KW-0418">Kinase</keyword>
<organism evidence="3 4">
    <name type="scientific">Mangrovibacterium marinum</name>
    <dbReference type="NCBI Taxonomy" id="1639118"/>
    <lineage>
        <taxon>Bacteria</taxon>
        <taxon>Pseudomonadati</taxon>
        <taxon>Bacteroidota</taxon>
        <taxon>Bacteroidia</taxon>
        <taxon>Marinilabiliales</taxon>
        <taxon>Prolixibacteraceae</taxon>
        <taxon>Mangrovibacterium</taxon>
    </lineage>
</organism>
<reference evidence="3 4" key="1">
    <citation type="submission" date="2018-04" db="EMBL/GenBank/DDBJ databases">
        <title>Genomic Encyclopedia of Archaeal and Bacterial Type Strains, Phase II (KMG-II): from individual species to whole genera.</title>
        <authorList>
            <person name="Goeker M."/>
        </authorList>
    </citation>
    <scope>NUCLEOTIDE SEQUENCE [LARGE SCALE GENOMIC DNA]</scope>
    <source>
        <strain evidence="3 4">DSM 28823</strain>
    </source>
</reference>
<evidence type="ECO:0000313" key="3">
    <source>
        <dbReference type="EMBL" id="PTN08922.1"/>
    </source>
</evidence>
<accession>A0A2T5C2L2</accession>
<evidence type="ECO:0000259" key="2">
    <source>
        <dbReference type="Pfam" id="PF13581"/>
    </source>
</evidence>
<dbReference type="Proteomes" id="UP000243525">
    <property type="component" value="Unassembled WGS sequence"/>
</dbReference>
<keyword evidence="4" id="KW-1185">Reference proteome</keyword>
<keyword evidence="1" id="KW-0723">Serine/threonine-protein kinase</keyword>
<dbReference type="InterPro" id="IPR003594">
    <property type="entry name" value="HATPase_dom"/>
</dbReference>
<dbReference type="PANTHER" id="PTHR35526">
    <property type="entry name" value="ANTI-SIGMA-F FACTOR RSBW-RELATED"/>
    <property type="match status" value="1"/>
</dbReference>
<gene>
    <name evidence="3" type="ORF">C8N47_10619</name>
</gene>
<feature type="domain" description="Histidine kinase/HSP90-like ATPase" evidence="2">
    <location>
        <begin position="7"/>
        <end position="128"/>
    </location>
</feature>
<dbReference type="GO" id="GO:0004674">
    <property type="term" value="F:protein serine/threonine kinase activity"/>
    <property type="evidence" value="ECO:0007669"/>
    <property type="project" value="UniProtKB-KW"/>
</dbReference>
<dbReference type="EMBL" id="QAAD01000006">
    <property type="protein sequence ID" value="PTN08922.1"/>
    <property type="molecule type" value="Genomic_DNA"/>
</dbReference>
<evidence type="ECO:0000256" key="1">
    <source>
        <dbReference type="ARBA" id="ARBA00022527"/>
    </source>
</evidence>
<keyword evidence="3" id="KW-0808">Transferase</keyword>
<dbReference type="AlphaFoldDB" id="A0A2T5C2L2"/>
<dbReference type="RefSeq" id="WP_170111323.1">
    <property type="nucleotide sequence ID" value="NZ_OY782574.1"/>
</dbReference>
<proteinExistence type="predicted"/>